<evidence type="ECO:0000256" key="5">
    <source>
        <dbReference type="ARBA" id="ARBA00023157"/>
    </source>
</evidence>
<dbReference type="VEuPathDB" id="FungiDB:SPPG_07516"/>
<dbReference type="GO" id="GO:0004571">
    <property type="term" value="F:mannosyl-oligosaccharide 1,2-alpha-mannosidase activity"/>
    <property type="evidence" value="ECO:0007669"/>
    <property type="project" value="InterPro"/>
</dbReference>
<keyword evidence="4 9" id="KW-0378">Hydrolase</keyword>
<protein>
    <recommendedName>
        <fullName evidence="9">alpha-1,2-Mannosidase</fullName>
        <ecNumber evidence="9">3.2.1.-</ecNumber>
    </recommendedName>
</protein>
<dbReference type="Gene3D" id="1.50.10.10">
    <property type="match status" value="1"/>
</dbReference>
<dbReference type="EC" id="3.2.1.-" evidence="9"/>
<dbReference type="OrthoDB" id="8118055at2759"/>
<dbReference type="Proteomes" id="UP000053201">
    <property type="component" value="Unassembled WGS sequence"/>
</dbReference>
<dbReference type="RefSeq" id="XP_016605164.1">
    <property type="nucleotide sequence ID" value="XM_016755681.1"/>
</dbReference>
<comment type="pathway">
    <text evidence="2">Protein modification; protein glycosylation.</text>
</comment>
<evidence type="ECO:0000256" key="9">
    <source>
        <dbReference type="RuleBase" id="RU361193"/>
    </source>
</evidence>
<evidence type="ECO:0000256" key="2">
    <source>
        <dbReference type="ARBA" id="ARBA00004922"/>
    </source>
</evidence>
<keyword evidence="7" id="KW-0479">Metal-binding</keyword>
<keyword evidence="5 8" id="KW-1015">Disulfide bond</keyword>
<dbReference type="STRING" id="645134.A0A0L0H867"/>
<gene>
    <name evidence="10" type="ORF">SPPG_07516</name>
</gene>
<reference evidence="10 11" key="1">
    <citation type="submission" date="2009-08" db="EMBL/GenBank/DDBJ databases">
        <title>The Genome Sequence of Spizellomyces punctatus strain DAOM BR117.</title>
        <authorList>
            <consortium name="The Broad Institute Genome Sequencing Platform"/>
            <person name="Russ C."/>
            <person name="Cuomo C."/>
            <person name="Shea T."/>
            <person name="Young S.K."/>
            <person name="Zeng Q."/>
            <person name="Koehrsen M."/>
            <person name="Haas B."/>
            <person name="Borodovsky M."/>
            <person name="Guigo R."/>
            <person name="Alvarado L."/>
            <person name="Berlin A."/>
            <person name="Bochicchio J."/>
            <person name="Borenstein D."/>
            <person name="Chapman S."/>
            <person name="Chen Z."/>
            <person name="Engels R."/>
            <person name="Freedman E."/>
            <person name="Gellesch M."/>
            <person name="Goldberg J."/>
            <person name="Griggs A."/>
            <person name="Gujja S."/>
            <person name="Heiman D."/>
            <person name="Hepburn T."/>
            <person name="Howarth C."/>
            <person name="Jen D."/>
            <person name="Larson L."/>
            <person name="Lewis B."/>
            <person name="Mehta T."/>
            <person name="Park D."/>
            <person name="Pearson M."/>
            <person name="Roberts A."/>
            <person name="Saif S."/>
            <person name="Shenoy N."/>
            <person name="Sisk P."/>
            <person name="Stolte C."/>
            <person name="Sykes S."/>
            <person name="Thomson T."/>
            <person name="Walk T."/>
            <person name="White J."/>
            <person name="Yandava C."/>
            <person name="Burger G."/>
            <person name="Gray M.W."/>
            <person name="Holland P.W.H."/>
            <person name="King N."/>
            <person name="Lang F.B.F."/>
            <person name="Roger A.J."/>
            <person name="Ruiz-Trillo I."/>
            <person name="Lander E."/>
            <person name="Nusbaum C."/>
        </authorList>
    </citation>
    <scope>NUCLEOTIDE SEQUENCE [LARGE SCALE GENOMIC DNA]</scope>
    <source>
        <strain evidence="10 11">DAOM BR117</strain>
    </source>
</reference>
<keyword evidence="11" id="KW-1185">Reference proteome</keyword>
<evidence type="ECO:0000313" key="11">
    <source>
        <dbReference type="Proteomes" id="UP000053201"/>
    </source>
</evidence>
<dbReference type="InParanoid" id="A0A0L0H867"/>
<dbReference type="PANTHER" id="PTHR11742">
    <property type="entry name" value="MANNOSYL-OLIGOSACCHARIDE ALPHA-1,2-MANNOSIDASE-RELATED"/>
    <property type="match status" value="1"/>
</dbReference>
<dbReference type="AlphaFoldDB" id="A0A0L0H867"/>
<evidence type="ECO:0000256" key="3">
    <source>
        <dbReference type="ARBA" id="ARBA00007658"/>
    </source>
</evidence>
<evidence type="ECO:0000256" key="7">
    <source>
        <dbReference type="PIRSR" id="PIRSR601382-2"/>
    </source>
</evidence>
<feature type="active site" description="Proton donor" evidence="6">
    <location>
        <position position="465"/>
    </location>
</feature>
<dbReference type="Pfam" id="PF01532">
    <property type="entry name" value="Glyco_hydro_47"/>
    <property type="match status" value="1"/>
</dbReference>
<evidence type="ECO:0000256" key="6">
    <source>
        <dbReference type="PIRSR" id="PIRSR601382-1"/>
    </source>
</evidence>
<dbReference type="GO" id="GO:0005975">
    <property type="term" value="P:carbohydrate metabolic process"/>
    <property type="evidence" value="ECO:0007669"/>
    <property type="project" value="InterPro"/>
</dbReference>
<keyword evidence="9" id="KW-0326">Glycosidase</keyword>
<dbReference type="GO" id="GO:0005509">
    <property type="term" value="F:calcium ion binding"/>
    <property type="evidence" value="ECO:0007669"/>
    <property type="project" value="InterPro"/>
</dbReference>
<dbReference type="GO" id="GO:0005783">
    <property type="term" value="C:endoplasmic reticulum"/>
    <property type="evidence" value="ECO:0007669"/>
    <property type="project" value="TreeGrafter"/>
</dbReference>
<proteinExistence type="inferred from homology"/>
<evidence type="ECO:0000313" key="10">
    <source>
        <dbReference type="EMBL" id="KNC97124.1"/>
    </source>
</evidence>
<comment type="cofactor">
    <cofactor evidence="1 7">
        <name>Ca(2+)</name>
        <dbReference type="ChEBI" id="CHEBI:29108"/>
    </cofactor>
</comment>
<dbReference type="OMA" id="FMNIEDG"/>
<sequence length="644" mass="72966">MSFKSHGPRRVQGLKNPVMSERRNAQYIWNTCQNTQPSSLSLKQFIMARFTRHARTAFFLCASFLFLSSIRSFFNGRTPVTPAPQDPKPDIKQNVATTVDCKETRRVEYRVLEGKGYPFPLFLATGRQDGDQDKMNVVREMMIHAWDNYFHLSPNYDELRPSSKHGHNWYHPYNLLSTPVDALDTLYIMGLDSRYEQAKKMVIEGLRVDIPAVVNVFETTIRVLGGLLAAWELDGDQRLLDRAVQLGDRLVMAFETPTGLPAGHFNLSSGQPGGHMGAYVNLAEIGTLQLEFQYLSDVTGNPIYAQKALHVYDVLHDAGRPMKGLYPIDWSTSSIRDRKEPAGEAYGIGAASDSFYEYLLKLWISTGDEKYREWYDEAAEAISSHLATTSQEGRYTYIPNARLYDSGFQKESTFHHLTCFAGGMFSTGALTRRRGPWIDLLRLGERVTRTCYESYNRTATGLGPESMHGADLGGSDSRYLLRPETVESIFYLWRYTHDPIYRQMGWQIIQSLNTYTRTPTGFIGLSTVSSNSPQPDDLQQSFFLAETLKYLFLLFCEDDVVPLEGFVFNTEAHALSVRGWGRRKGFVRGSGEVATREVDKEKGIDEKVKGGFEMRDAEAGKDDTKVEDEIKEKVGDRVVRDRGV</sequence>
<evidence type="ECO:0000256" key="8">
    <source>
        <dbReference type="PIRSR" id="PIRSR601382-3"/>
    </source>
</evidence>
<comment type="similarity">
    <text evidence="3 9">Belongs to the glycosyl hydrolase 47 family.</text>
</comment>
<feature type="active site" evidence="6">
    <location>
        <position position="484"/>
    </location>
</feature>
<feature type="binding site" evidence="7">
    <location>
        <position position="570"/>
    </location>
    <ligand>
        <name>Ca(2+)</name>
        <dbReference type="ChEBI" id="CHEBI:29108"/>
    </ligand>
</feature>
<dbReference type="SUPFAM" id="SSF48225">
    <property type="entry name" value="Seven-hairpin glycosidases"/>
    <property type="match status" value="1"/>
</dbReference>
<dbReference type="eggNOG" id="KOG2204">
    <property type="taxonomic scope" value="Eukaryota"/>
</dbReference>
<keyword evidence="7" id="KW-0106">Calcium</keyword>
<feature type="active site" description="Proton donor" evidence="6">
    <location>
        <position position="218"/>
    </location>
</feature>
<evidence type="ECO:0000256" key="1">
    <source>
        <dbReference type="ARBA" id="ARBA00001913"/>
    </source>
</evidence>
<dbReference type="GeneID" id="27690726"/>
<evidence type="ECO:0000256" key="4">
    <source>
        <dbReference type="ARBA" id="ARBA00022801"/>
    </source>
</evidence>
<feature type="disulfide bond" evidence="8">
    <location>
        <begin position="419"/>
        <end position="451"/>
    </location>
</feature>
<dbReference type="EMBL" id="KQ257465">
    <property type="protein sequence ID" value="KNC97124.1"/>
    <property type="molecule type" value="Genomic_DNA"/>
</dbReference>
<dbReference type="InterPro" id="IPR001382">
    <property type="entry name" value="Glyco_hydro_47"/>
</dbReference>
<dbReference type="InterPro" id="IPR050749">
    <property type="entry name" value="Glycosyl_Hydrolase_47"/>
</dbReference>
<dbReference type="GO" id="GO:0036503">
    <property type="term" value="P:ERAD pathway"/>
    <property type="evidence" value="ECO:0007669"/>
    <property type="project" value="UniProtKB-ARBA"/>
</dbReference>
<dbReference type="PRINTS" id="PR00747">
    <property type="entry name" value="GLYHDRLASE47"/>
</dbReference>
<dbReference type="PANTHER" id="PTHR11742:SF6">
    <property type="entry name" value="MANNOSYL-OLIGOSACCHARIDE ALPHA-1,2-MANNOSIDASE IA-RELATED"/>
    <property type="match status" value="1"/>
</dbReference>
<accession>A0A0L0H867</accession>
<dbReference type="GO" id="GO:0000139">
    <property type="term" value="C:Golgi membrane"/>
    <property type="evidence" value="ECO:0007669"/>
    <property type="project" value="TreeGrafter"/>
</dbReference>
<feature type="active site" evidence="6">
    <location>
        <position position="353"/>
    </location>
</feature>
<dbReference type="InterPro" id="IPR012341">
    <property type="entry name" value="6hp_glycosidase-like_sf"/>
</dbReference>
<name>A0A0L0H867_SPIPD</name>
<dbReference type="InterPro" id="IPR036026">
    <property type="entry name" value="Seven-hairpin_glycosidases"/>
</dbReference>
<organism evidence="10 11">
    <name type="scientific">Spizellomyces punctatus (strain DAOM BR117)</name>
    <dbReference type="NCBI Taxonomy" id="645134"/>
    <lineage>
        <taxon>Eukaryota</taxon>
        <taxon>Fungi</taxon>
        <taxon>Fungi incertae sedis</taxon>
        <taxon>Chytridiomycota</taxon>
        <taxon>Chytridiomycota incertae sedis</taxon>
        <taxon>Chytridiomycetes</taxon>
        <taxon>Spizellomycetales</taxon>
        <taxon>Spizellomycetaceae</taxon>
        <taxon>Spizellomyces</taxon>
    </lineage>
</organism>